<dbReference type="GO" id="GO:0006633">
    <property type="term" value="P:fatty acid biosynthetic process"/>
    <property type="evidence" value="ECO:0007669"/>
    <property type="project" value="UniProtKB-KW"/>
</dbReference>
<dbReference type="NCBIfam" id="TIGR00556">
    <property type="entry name" value="pantethn_trn"/>
    <property type="match status" value="1"/>
</dbReference>
<comment type="catalytic activity">
    <reaction evidence="8">
        <text>apo-[ACP] + CoA = holo-[ACP] + adenosine 3',5'-bisphosphate + H(+)</text>
        <dbReference type="Rhea" id="RHEA:12068"/>
        <dbReference type="Rhea" id="RHEA-COMP:9685"/>
        <dbReference type="Rhea" id="RHEA-COMP:9690"/>
        <dbReference type="ChEBI" id="CHEBI:15378"/>
        <dbReference type="ChEBI" id="CHEBI:29999"/>
        <dbReference type="ChEBI" id="CHEBI:57287"/>
        <dbReference type="ChEBI" id="CHEBI:58343"/>
        <dbReference type="ChEBI" id="CHEBI:64479"/>
        <dbReference type="EC" id="2.7.8.7"/>
    </reaction>
</comment>
<evidence type="ECO:0000259" key="9">
    <source>
        <dbReference type="Pfam" id="PF01648"/>
    </source>
</evidence>
<dbReference type="EC" id="2.7.8.7" evidence="10"/>
<accession>A0A1J5T1K9</accession>
<keyword evidence="6" id="KW-0443">Lipid metabolism</keyword>
<sequence length="127" mass="14067">MIFGIGTDIVTVARIEAASTRHGEPFARRILSAQEFGEFVTQAHPARFLSKRFAAKEAFAKATGHGLRHPVSLHRITVSHDELGKPIFLFDAELSAYLQQLGITRHHLSISDERDTAVAFVILEGMD</sequence>
<dbReference type="AlphaFoldDB" id="A0A1J5T1K9"/>
<evidence type="ECO:0000256" key="6">
    <source>
        <dbReference type="ARBA" id="ARBA00023098"/>
    </source>
</evidence>
<keyword evidence="5" id="KW-0460">Magnesium</keyword>
<dbReference type="GO" id="GO:0000287">
    <property type="term" value="F:magnesium ion binding"/>
    <property type="evidence" value="ECO:0007669"/>
    <property type="project" value="InterPro"/>
</dbReference>
<dbReference type="FunFam" id="3.90.470.20:FF:000001">
    <property type="entry name" value="Holo-[acyl-carrier-protein] synthase"/>
    <property type="match status" value="1"/>
</dbReference>
<dbReference type="GO" id="GO:0008897">
    <property type="term" value="F:holo-[acyl-carrier-protein] synthase activity"/>
    <property type="evidence" value="ECO:0007669"/>
    <property type="project" value="UniProtKB-EC"/>
</dbReference>
<dbReference type="NCBIfam" id="TIGR00516">
    <property type="entry name" value="acpS"/>
    <property type="match status" value="1"/>
</dbReference>
<dbReference type="Pfam" id="PF01648">
    <property type="entry name" value="ACPS"/>
    <property type="match status" value="1"/>
</dbReference>
<evidence type="ECO:0000256" key="3">
    <source>
        <dbReference type="ARBA" id="ARBA00022723"/>
    </source>
</evidence>
<evidence type="ECO:0000256" key="8">
    <source>
        <dbReference type="ARBA" id="ARBA00050875"/>
    </source>
</evidence>
<protein>
    <submittedName>
        <fullName evidence="10">Holo-[acyl-carrier-protein] synthase</fullName>
        <ecNumber evidence="10">2.7.8.7</ecNumber>
    </submittedName>
</protein>
<keyword evidence="3" id="KW-0479">Metal-binding</keyword>
<reference evidence="10" key="1">
    <citation type="submission" date="2016-10" db="EMBL/GenBank/DDBJ databases">
        <title>Sequence of Gallionella enrichment culture.</title>
        <authorList>
            <person name="Poehlein A."/>
            <person name="Muehling M."/>
            <person name="Daniel R."/>
        </authorList>
    </citation>
    <scope>NUCLEOTIDE SEQUENCE</scope>
</reference>
<evidence type="ECO:0000256" key="7">
    <source>
        <dbReference type="ARBA" id="ARBA00023160"/>
    </source>
</evidence>
<dbReference type="HAMAP" id="MF_00101">
    <property type="entry name" value="AcpS"/>
    <property type="match status" value="1"/>
</dbReference>
<gene>
    <name evidence="10" type="primary">acpS_3</name>
    <name evidence="10" type="ORF">GALL_45440</name>
</gene>
<keyword evidence="4" id="KW-0276">Fatty acid metabolism</keyword>
<evidence type="ECO:0000256" key="5">
    <source>
        <dbReference type="ARBA" id="ARBA00022842"/>
    </source>
</evidence>
<feature type="domain" description="4'-phosphopantetheinyl transferase" evidence="9">
    <location>
        <begin position="4"/>
        <end position="93"/>
    </location>
</feature>
<proteinExistence type="inferred from homology"/>
<keyword evidence="1" id="KW-0444">Lipid biosynthesis</keyword>
<dbReference type="SUPFAM" id="SSF56214">
    <property type="entry name" value="4'-phosphopantetheinyl transferase"/>
    <property type="match status" value="1"/>
</dbReference>
<dbReference type="InterPro" id="IPR008278">
    <property type="entry name" value="4-PPantetheinyl_Trfase_dom"/>
</dbReference>
<evidence type="ECO:0000256" key="2">
    <source>
        <dbReference type="ARBA" id="ARBA00022679"/>
    </source>
</evidence>
<comment type="caution">
    <text evidence="10">The sequence shown here is derived from an EMBL/GenBank/DDBJ whole genome shotgun (WGS) entry which is preliminary data.</text>
</comment>
<name>A0A1J5T1K9_9ZZZZ</name>
<organism evidence="10">
    <name type="scientific">mine drainage metagenome</name>
    <dbReference type="NCBI Taxonomy" id="410659"/>
    <lineage>
        <taxon>unclassified sequences</taxon>
        <taxon>metagenomes</taxon>
        <taxon>ecological metagenomes</taxon>
    </lineage>
</organism>
<dbReference type="EMBL" id="MLJW01000011">
    <property type="protein sequence ID" value="OIR14738.1"/>
    <property type="molecule type" value="Genomic_DNA"/>
</dbReference>
<dbReference type="InterPro" id="IPR037143">
    <property type="entry name" value="4-PPantetheinyl_Trfase_dom_sf"/>
</dbReference>
<dbReference type="InterPro" id="IPR004568">
    <property type="entry name" value="Ppantetheine-prot_Trfase_dom"/>
</dbReference>
<keyword evidence="2 10" id="KW-0808">Transferase</keyword>
<evidence type="ECO:0000256" key="1">
    <source>
        <dbReference type="ARBA" id="ARBA00022516"/>
    </source>
</evidence>
<evidence type="ECO:0000313" key="10">
    <source>
        <dbReference type="EMBL" id="OIR14738.1"/>
    </source>
</evidence>
<dbReference type="Gene3D" id="3.90.470.20">
    <property type="entry name" value="4'-phosphopantetheinyl transferase domain"/>
    <property type="match status" value="1"/>
</dbReference>
<keyword evidence="7" id="KW-0275">Fatty acid biosynthesis</keyword>
<evidence type="ECO:0000256" key="4">
    <source>
        <dbReference type="ARBA" id="ARBA00022832"/>
    </source>
</evidence>
<dbReference type="InterPro" id="IPR002582">
    <property type="entry name" value="ACPS"/>
</dbReference>